<dbReference type="InterPro" id="IPR023753">
    <property type="entry name" value="FAD/NAD-binding_dom"/>
</dbReference>
<feature type="binding site" evidence="8">
    <location>
        <begin position="178"/>
        <end position="185"/>
    </location>
    <ligand>
        <name>NAD(+)</name>
        <dbReference type="ChEBI" id="CHEBI:57540"/>
    </ligand>
</feature>
<dbReference type="AlphaFoldDB" id="A0A175R5E0"/>
<dbReference type="GO" id="GO:0003955">
    <property type="term" value="F:NAD(P)H dehydrogenase (quinone) activity"/>
    <property type="evidence" value="ECO:0007669"/>
    <property type="project" value="TreeGrafter"/>
</dbReference>
<dbReference type="PANTHER" id="PTHR43014">
    <property type="entry name" value="MERCURIC REDUCTASE"/>
    <property type="match status" value="1"/>
</dbReference>
<dbReference type="PRINTS" id="PR00411">
    <property type="entry name" value="PNDRDTASEI"/>
</dbReference>
<name>A0A175R5E0_9HYPH</name>
<evidence type="ECO:0000313" key="13">
    <source>
        <dbReference type="EMBL" id="KTQ86466.1"/>
    </source>
</evidence>
<evidence type="ECO:0000256" key="5">
    <source>
        <dbReference type="ARBA" id="ARBA00023002"/>
    </source>
</evidence>
<dbReference type="InterPro" id="IPR001100">
    <property type="entry name" value="Pyr_nuc-diS_OxRdtase"/>
</dbReference>
<dbReference type="Pfam" id="PF07992">
    <property type="entry name" value="Pyr_redox_2"/>
    <property type="match status" value="1"/>
</dbReference>
<feature type="domain" description="FAD/NAD(P)-binding" evidence="12">
    <location>
        <begin position="8"/>
        <end position="321"/>
    </location>
</feature>
<dbReference type="SUPFAM" id="SSF51905">
    <property type="entry name" value="FAD/NAD(P)-binding domain"/>
    <property type="match status" value="1"/>
</dbReference>
<evidence type="ECO:0000259" key="12">
    <source>
        <dbReference type="Pfam" id="PF07992"/>
    </source>
</evidence>
<dbReference type="SUPFAM" id="SSF55424">
    <property type="entry name" value="FAD/NAD-linked reductases, dimerisation (C-terminal) domain"/>
    <property type="match status" value="1"/>
</dbReference>
<dbReference type="PROSITE" id="PS00076">
    <property type="entry name" value="PYRIDINE_REDOX_1"/>
    <property type="match status" value="1"/>
</dbReference>
<evidence type="ECO:0000256" key="10">
    <source>
        <dbReference type="RuleBase" id="RU003691"/>
    </source>
</evidence>
<evidence type="ECO:0000256" key="6">
    <source>
        <dbReference type="ARBA" id="ARBA00023157"/>
    </source>
</evidence>
<dbReference type="Proteomes" id="UP000078272">
    <property type="component" value="Unassembled WGS sequence"/>
</dbReference>
<dbReference type="Gene3D" id="3.50.50.60">
    <property type="entry name" value="FAD/NAD(P)-binding domain"/>
    <property type="match status" value="2"/>
</dbReference>
<dbReference type="RefSeq" id="WP_058636118.1">
    <property type="nucleotide sequence ID" value="NZ_LDPZ01000049.1"/>
</dbReference>
<dbReference type="PANTHER" id="PTHR43014:SF2">
    <property type="entry name" value="MERCURIC REDUCTASE"/>
    <property type="match status" value="1"/>
</dbReference>
<keyword evidence="2 10" id="KW-0285">Flavoprotein</keyword>
<organism evidence="13 14">
    <name type="scientific">Aureimonas ureilytica</name>
    <dbReference type="NCBI Taxonomy" id="401562"/>
    <lineage>
        <taxon>Bacteria</taxon>
        <taxon>Pseudomonadati</taxon>
        <taxon>Pseudomonadota</taxon>
        <taxon>Alphaproteobacteria</taxon>
        <taxon>Hyphomicrobiales</taxon>
        <taxon>Aurantimonadaceae</taxon>
        <taxon>Aureimonas</taxon>
    </lineage>
</organism>
<gene>
    <name evidence="13" type="ORF">NS226_17965</name>
</gene>
<feature type="binding site" evidence="8">
    <location>
        <position position="307"/>
    </location>
    <ligand>
        <name>FAD</name>
        <dbReference type="ChEBI" id="CHEBI:57692"/>
    </ligand>
</feature>
<feature type="domain" description="Pyridine nucleotide-disulphide oxidoreductase dimerisation" evidence="11">
    <location>
        <begin position="343"/>
        <end position="450"/>
    </location>
</feature>
<evidence type="ECO:0000256" key="7">
    <source>
        <dbReference type="ARBA" id="ARBA00023284"/>
    </source>
</evidence>
<dbReference type="PRINTS" id="PR00368">
    <property type="entry name" value="FADPNR"/>
</dbReference>
<dbReference type="InterPro" id="IPR016156">
    <property type="entry name" value="FAD/NAD-linked_Rdtase_dimer_sf"/>
</dbReference>
<keyword evidence="5 10" id="KW-0560">Oxidoreductase</keyword>
<dbReference type="Gene3D" id="3.30.390.30">
    <property type="match status" value="1"/>
</dbReference>
<sequence length="477" mass="50502">MSDGMDCDICVVGAGSGGLSVAAGAAQLGLRTVLVEAGRMGGDCLNTGCVPSKSLLAVAKLVHAHRTPHLAAVPSHSFDPDRQGVDAHVQGVIATIAPHDSVERFEGLGVRVIRGHASFLDERTLTVAGETIRARDFVLAVGSRAAIPSIPGLDPARVLTNESLFDVGTVPTHLVIIGGGPIGIEMAQAHRRLGSRVTVVSRGTILSKDDPDLVEVVWQSLIAEGVDILEHAEVRSVRHGDAGHVVEAIVDGATRRLEGSHILVATGRATNVEGLALDRAKVECGRQGIHVDKRLRTSNRRIHAVGDCTGGPQFTHVAGYHAGIVIRNLAFRLPAKVDYGALPWVTYTDPELAHVGMTLATARARHGDGVRCLTKSMGNLDRAVAEGRRQGLLKVVAFPNGRILGCSIVGPGAGELIGLWALAIAKGLKLRDVASLVLPYPTLSEVSKQAAGDWYSPALFSDRTRRLVSMLRKLPRW</sequence>
<proteinExistence type="inferred from homology"/>
<keyword evidence="8" id="KW-0547">Nucleotide-binding</keyword>
<dbReference type="InterPro" id="IPR036188">
    <property type="entry name" value="FAD/NAD-bd_sf"/>
</dbReference>
<dbReference type="Pfam" id="PF02852">
    <property type="entry name" value="Pyr_redox_dim"/>
    <property type="match status" value="1"/>
</dbReference>
<dbReference type="OrthoDB" id="9777423at2"/>
<protein>
    <submittedName>
        <fullName evidence="13">Dihydrolipoamide dehydrogenase</fullName>
    </submittedName>
</protein>
<keyword evidence="3 8" id="KW-0274">FAD</keyword>
<evidence type="ECO:0000256" key="2">
    <source>
        <dbReference type="ARBA" id="ARBA00022630"/>
    </source>
</evidence>
<feature type="binding site" evidence="8">
    <location>
        <position position="53"/>
    </location>
    <ligand>
        <name>FAD</name>
        <dbReference type="ChEBI" id="CHEBI:57692"/>
    </ligand>
</feature>
<dbReference type="STRING" id="401562.NS365_18085"/>
<dbReference type="GO" id="GO:0050660">
    <property type="term" value="F:flavin adenine dinucleotide binding"/>
    <property type="evidence" value="ECO:0007669"/>
    <property type="project" value="TreeGrafter"/>
</dbReference>
<evidence type="ECO:0000256" key="1">
    <source>
        <dbReference type="ARBA" id="ARBA00007532"/>
    </source>
</evidence>
<comment type="similarity">
    <text evidence="1 10">Belongs to the class-I pyridine nucleotide-disulfide oxidoreductase family.</text>
</comment>
<dbReference type="PIRSF" id="PIRSF000350">
    <property type="entry name" value="Mercury_reductase_MerA"/>
    <property type="match status" value="1"/>
</dbReference>
<keyword evidence="6" id="KW-1015">Disulfide bond</keyword>
<evidence type="ECO:0000256" key="3">
    <source>
        <dbReference type="ARBA" id="ARBA00022827"/>
    </source>
</evidence>
<feature type="disulfide bond" description="Redox-active" evidence="9">
    <location>
        <begin position="44"/>
        <end position="49"/>
    </location>
</feature>
<reference evidence="13 14" key="1">
    <citation type="journal article" date="2016" name="Front. Microbiol.">
        <title>Genomic Resource of Rice Seed Associated Bacteria.</title>
        <authorList>
            <person name="Midha S."/>
            <person name="Bansal K."/>
            <person name="Sharma S."/>
            <person name="Kumar N."/>
            <person name="Patil P.P."/>
            <person name="Chaudhry V."/>
            <person name="Patil P.B."/>
        </authorList>
    </citation>
    <scope>NUCLEOTIDE SEQUENCE [LARGE SCALE GENOMIC DNA]</scope>
    <source>
        <strain evidence="13 14">NS226</strain>
    </source>
</reference>
<dbReference type="EMBL" id="LDPZ01000049">
    <property type="protein sequence ID" value="KTQ86466.1"/>
    <property type="molecule type" value="Genomic_DNA"/>
</dbReference>
<evidence type="ECO:0000256" key="9">
    <source>
        <dbReference type="PIRSR" id="PIRSR000350-4"/>
    </source>
</evidence>
<comment type="cofactor">
    <cofactor evidence="8">
        <name>FAD</name>
        <dbReference type="ChEBI" id="CHEBI:57692"/>
    </cofactor>
    <text evidence="8">Binds 1 FAD per subunit.</text>
</comment>
<comment type="caution">
    <text evidence="13">The sequence shown here is derived from an EMBL/GenBank/DDBJ whole genome shotgun (WGS) entry which is preliminary data.</text>
</comment>
<dbReference type="InterPro" id="IPR012999">
    <property type="entry name" value="Pyr_OxRdtase_I_AS"/>
</dbReference>
<evidence type="ECO:0000313" key="14">
    <source>
        <dbReference type="Proteomes" id="UP000078272"/>
    </source>
</evidence>
<keyword evidence="4" id="KW-0521">NADP</keyword>
<dbReference type="InterPro" id="IPR004099">
    <property type="entry name" value="Pyr_nucl-diS_OxRdtase_dimer"/>
</dbReference>
<dbReference type="GO" id="GO:0016668">
    <property type="term" value="F:oxidoreductase activity, acting on a sulfur group of donors, NAD(P) as acceptor"/>
    <property type="evidence" value="ECO:0007669"/>
    <property type="project" value="InterPro"/>
</dbReference>
<evidence type="ECO:0000256" key="4">
    <source>
        <dbReference type="ARBA" id="ARBA00022857"/>
    </source>
</evidence>
<keyword evidence="7 10" id="KW-0676">Redox-active center</keyword>
<accession>A0A175R5E0</accession>
<evidence type="ECO:0000256" key="8">
    <source>
        <dbReference type="PIRSR" id="PIRSR000350-3"/>
    </source>
</evidence>
<dbReference type="PATRIC" id="fig|401562.3.peg.3534"/>
<keyword evidence="8" id="KW-0520">NAD</keyword>
<evidence type="ECO:0000259" key="11">
    <source>
        <dbReference type="Pfam" id="PF02852"/>
    </source>
</evidence>
<dbReference type="FunFam" id="3.30.390.30:FF:000001">
    <property type="entry name" value="Dihydrolipoyl dehydrogenase"/>
    <property type="match status" value="1"/>
</dbReference>
<feature type="binding site" evidence="8">
    <location>
        <position position="267"/>
    </location>
    <ligand>
        <name>NAD(+)</name>
        <dbReference type="ChEBI" id="CHEBI:57540"/>
    </ligand>
</feature>